<evidence type="ECO:0000313" key="4">
    <source>
        <dbReference type="Proteomes" id="UP001151760"/>
    </source>
</evidence>
<evidence type="ECO:0000259" key="2">
    <source>
        <dbReference type="Pfam" id="PF22936"/>
    </source>
</evidence>
<reference evidence="3" key="1">
    <citation type="journal article" date="2022" name="Int. J. Mol. Sci.">
        <title>Draft Genome of Tanacetum Coccineum: Genomic Comparison of Closely Related Tanacetum-Family Plants.</title>
        <authorList>
            <person name="Yamashiro T."/>
            <person name="Shiraishi A."/>
            <person name="Nakayama K."/>
            <person name="Satake H."/>
        </authorList>
    </citation>
    <scope>NUCLEOTIDE SEQUENCE</scope>
</reference>
<keyword evidence="4" id="KW-1185">Reference proteome</keyword>
<feature type="compositionally biased region" description="Polar residues" evidence="1">
    <location>
        <begin position="60"/>
        <end position="70"/>
    </location>
</feature>
<accession>A0ABQ5HDR0</accession>
<reference evidence="3" key="2">
    <citation type="submission" date="2022-01" db="EMBL/GenBank/DDBJ databases">
        <authorList>
            <person name="Yamashiro T."/>
            <person name="Shiraishi A."/>
            <person name="Satake H."/>
            <person name="Nakayama K."/>
        </authorList>
    </citation>
    <scope>NUCLEOTIDE SEQUENCE</scope>
</reference>
<proteinExistence type="predicted"/>
<feature type="compositionally biased region" description="Low complexity" evidence="1">
    <location>
        <begin position="345"/>
        <end position="359"/>
    </location>
</feature>
<feature type="domain" description="Retrovirus-related Pol polyprotein from transposon TNT 1-94-like beta-barrel" evidence="2">
    <location>
        <begin position="173"/>
        <end position="245"/>
    </location>
</feature>
<feature type="region of interest" description="Disordered" evidence="1">
    <location>
        <begin position="326"/>
        <end position="374"/>
    </location>
</feature>
<organism evidence="3 4">
    <name type="scientific">Tanacetum coccineum</name>
    <dbReference type="NCBI Taxonomy" id="301880"/>
    <lineage>
        <taxon>Eukaryota</taxon>
        <taxon>Viridiplantae</taxon>
        <taxon>Streptophyta</taxon>
        <taxon>Embryophyta</taxon>
        <taxon>Tracheophyta</taxon>
        <taxon>Spermatophyta</taxon>
        <taxon>Magnoliopsida</taxon>
        <taxon>eudicotyledons</taxon>
        <taxon>Gunneridae</taxon>
        <taxon>Pentapetalae</taxon>
        <taxon>asterids</taxon>
        <taxon>campanulids</taxon>
        <taxon>Asterales</taxon>
        <taxon>Asteraceae</taxon>
        <taxon>Asteroideae</taxon>
        <taxon>Anthemideae</taxon>
        <taxon>Anthemidinae</taxon>
        <taxon>Tanacetum</taxon>
    </lineage>
</organism>
<comment type="caution">
    <text evidence="3">The sequence shown here is derived from an EMBL/GenBank/DDBJ whole genome shotgun (WGS) entry which is preliminary data.</text>
</comment>
<gene>
    <name evidence="3" type="ORF">Tco_1066970</name>
</gene>
<dbReference type="Proteomes" id="UP001151760">
    <property type="component" value="Unassembled WGS sequence"/>
</dbReference>
<sequence length="374" mass="42296">MPFHSKWALATSHKKNNKPYVDASRSKQTKVNNTKKHAVKQNTQKTDNTMLPFTGRVSYTDASGSKPKSNTRNDKIPRPSRRSKKNKVDVQPRKSKSSSNKNNHISDFKANIKNVALSKSYANVCLSCNECLFSENHDACVVKYLKAVQKCKKAKSVTQKEKIQRKATEIVLWYLDSGYSKHMTRQCDKLINFVSMFIGTVRFNNDHFAAIIGYRDLQIGNITILRVYYIEGLGNNLFPVGKFCDSDLEVASINRKRYILVITDDYSQFTWVKFLRTKDETLEIIIKILKHAQVSLNATDLLFQPMFDEYFKPPSDVSTTISVATLPPPDTARASSSTTIDQDALSLSTSSNNELTSPLINSTNVEEPNNKEEA</sequence>
<evidence type="ECO:0000313" key="3">
    <source>
        <dbReference type="EMBL" id="GJT85253.1"/>
    </source>
</evidence>
<feature type="compositionally biased region" description="Polar residues" evidence="1">
    <location>
        <begin position="40"/>
        <end position="51"/>
    </location>
</feature>
<dbReference type="EMBL" id="BQNB010019432">
    <property type="protein sequence ID" value="GJT85253.1"/>
    <property type="molecule type" value="Genomic_DNA"/>
</dbReference>
<name>A0ABQ5HDR0_9ASTR</name>
<dbReference type="Pfam" id="PF22936">
    <property type="entry name" value="Pol_BBD"/>
    <property type="match status" value="1"/>
</dbReference>
<evidence type="ECO:0000256" key="1">
    <source>
        <dbReference type="SAM" id="MobiDB-lite"/>
    </source>
</evidence>
<protein>
    <recommendedName>
        <fullName evidence="2">Retrovirus-related Pol polyprotein from transposon TNT 1-94-like beta-barrel domain-containing protein</fullName>
    </recommendedName>
</protein>
<dbReference type="InterPro" id="IPR054722">
    <property type="entry name" value="PolX-like_BBD"/>
</dbReference>
<feature type="region of interest" description="Disordered" evidence="1">
    <location>
        <begin position="1"/>
        <end position="105"/>
    </location>
</feature>